<dbReference type="AlphaFoldDB" id="A0A2P2E0T0"/>
<dbReference type="InterPro" id="IPR018062">
    <property type="entry name" value="HTH_AraC-typ_CS"/>
</dbReference>
<evidence type="ECO:0000256" key="1">
    <source>
        <dbReference type="ARBA" id="ARBA00023015"/>
    </source>
</evidence>
<dbReference type="InterPro" id="IPR009057">
    <property type="entry name" value="Homeodomain-like_sf"/>
</dbReference>
<dbReference type="InterPro" id="IPR020449">
    <property type="entry name" value="Tscrpt_reg_AraC-type_HTH"/>
</dbReference>
<keyword evidence="6" id="KW-1185">Reference proteome</keyword>
<name>A0A2P2E0T0_9LEPT</name>
<dbReference type="Gene3D" id="1.10.10.60">
    <property type="entry name" value="Homeodomain-like"/>
    <property type="match status" value="2"/>
</dbReference>
<keyword evidence="1" id="KW-0805">Transcription regulation</keyword>
<evidence type="ECO:0000313" key="6">
    <source>
        <dbReference type="Proteomes" id="UP000245133"/>
    </source>
</evidence>
<dbReference type="GO" id="GO:0003700">
    <property type="term" value="F:DNA-binding transcription factor activity"/>
    <property type="evidence" value="ECO:0007669"/>
    <property type="project" value="InterPro"/>
</dbReference>
<evidence type="ECO:0000256" key="3">
    <source>
        <dbReference type="ARBA" id="ARBA00023163"/>
    </source>
</evidence>
<dbReference type="Proteomes" id="UP000245133">
    <property type="component" value="Unassembled WGS sequence"/>
</dbReference>
<dbReference type="GO" id="GO:0043565">
    <property type="term" value="F:sequence-specific DNA binding"/>
    <property type="evidence" value="ECO:0007669"/>
    <property type="project" value="InterPro"/>
</dbReference>
<dbReference type="PANTHER" id="PTHR43280:SF29">
    <property type="entry name" value="ARAC-FAMILY TRANSCRIPTIONAL REGULATOR"/>
    <property type="match status" value="1"/>
</dbReference>
<dbReference type="PANTHER" id="PTHR43280">
    <property type="entry name" value="ARAC-FAMILY TRANSCRIPTIONAL REGULATOR"/>
    <property type="match status" value="1"/>
</dbReference>
<protein>
    <submittedName>
        <fullName evidence="5">DNA-binding helix-turn-helix protein</fullName>
    </submittedName>
</protein>
<evidence type="ECO:0000259" key="4">
    <source>
        <dbReference type="PROSITE" id="PS01124"/>
    </source>
</evidence>
<organism evidence="5 6">
    <name type="scientific">Leptospira ryugenii</name>
    <dbReference type="NCBI Taxonomy" id="1917863"/>
    <lineage>
        <taxon>Bacteria</taxon>
        <taxon>Pseudomonadati</taxon>
        <taxon>Spirochaetota</taxon>
        <taxon>Spirochaetia</taxon>
        <taxon>Leptospirales</taxon>
        <taxon>Leptospiraceae</taxon>
        <taxon>Leptospira</taxon>
    </lineage>
</organism>
<feature type="domain" description="HTH araC/xylS-type" evidence="4">
    <location>
        <begin position="70"/>
        <end position="170"/>
    </location>
</feature>
<dbReference type="EMBL" id="BFBB01000004">
    <property type="protein sequence ID" value="GBF50406.1"/>
    <property type="molecule type" value="Genomic_DNA"/>
</dbReference>
<evidence type="ECO:0000256" key="2">
    <source>
        <dbReference type="ARBA" id="ARBA00023125"/>
    </source>
</evidence>
<dbReference type="SUPFAM" id="SSF46689">
    <property type="entry name" value="Homeodomain-like"/>
    <property type="match status" value="1"/>
</dbReference>
<accession>A0A2P2E0T0</accession>
<dbReference type="SMART" id="SM00342">
    <property type="entry name" value="HTH_ARAC"/>
    <property type="match status" value="1"/>
</dbReference>
<comment type="caution">
    <text evidence="5">The sequence shown here is derived from an EMBL/GenBank/DDBJ whole genome shotgun (WGS) entry which is preliminary data.</text>
</comment>
<dbReference type="InterPro" id="IPR018060">
    <property type="entry name" value="HTH_AraC"/>
</dbReference>
<keyword evidence="3" id="KW-0804">Transcription</keyword>
<sequence>MIAVDITGYVVGLRSLFTYSAWSHTFAAVCVYLYSKANPSVLLEISDAFQKVRYSQSKLVGLDLALAQTQLHSLMIRDALYEREDLRLPSLAEKLKLSPHQLSELINVHYQMSFNQYLNVHRILVACELLLKRDKTILTIAYEVGFNSKSAFNRAFKLLMGSSPTEYKENSSAFSKEKAALAEKIEPKL</sequence>
<dbReference type="Pfam" id="PF12833">
    <property type="entry name" value="HTH_18"/>
    <property type="match status" value="1"/>
</dbReference>
<evidence type="ECO:0000313" key="5">
    <source>
        <dbReference type="EMBL" id="GBF50406.1"/>
    </source>
</evidence>
<dbReference type="PROSITE" id="PS01124">
    <property type="entry name" value="HTH_ARAC_FAMILY_2"/>
    <property type="match status" value="1"/>
</dbReference>
<dbReference type="PRINTS" id="PR00032">
    <property type="entry name" value="HTHARAC"/>
</dbReference>
<proteinExistence type="predicted"/>
<gene>
    <name evidence="5" type="ORF">LPTSP4_19310</name>
</gene>
<dbReference type="PROSITE" id="PS00041">
    <property type="entry name" value="HTH_ARAC_FAMILY_1"/>
    <property type="match status" value="1"/>
</dbReference>
<keyword evidence="2 5" id="KW-0238">DNA-binding</keyword>
<reference evidence="5 6" key="1">
    <citation type="submission" date="2018-02" db="EMBL/GenBank/DDBJ databases">
        <title>Novel Leptospira species isolated from soil and water in Japan.</title>
        <authorList>
            <person name="Nakao R."/>
            <person name="Masuzawa T."/>
        </authorList>
    </citation>
    <scope>NUCLEOTIDE SEQUENCE [LARGE SCALE GENOMIC DNA]</scope>
    <source>
        <strain evidence="5 6">YH101</strain>
    </source>
</reference>